<proteinExistence type="predicted"/>
<keyword evidence="2" id="KW-1185">Reference proteome</keyword>
<dbReference type="HOGENOM" id="CLU_3068339_0_0_1"/>
<dbReference type="EMBL" id="KL198087">
    <property type="protein sequence ID" value="KDQ08713.1"/>
    <property type="molecule type" value="Genomic_DNA"/>
</dbReference>
<sequence length="53" mass="6043">MVLGRVLVHEPVMNESMNQRMNEWTNGSYSMAMYSDVLTRPLRKEAASLSIPT</sequence>
<dbReference type="AlphaFoldDB" id="A0A067LZ58"/>
<evidence type="ECO:0000313" key="1">
    <source>
        <dbReference type="EMBL" id="KDQ08713.1"/>
    </source>
</evidence>
<accession>A0A067LZ58</accession>
<gene>
    <name evidence="1" type="ORF">BOTBODRAFT_560437</name>
</gene>
<protein>
    <submittedName>
        <fullName evidence="1">Uncharacterized protein</fullName>
    </submittedName>
</protein>
<reference evidence="2" key="1">
    <citation type="journal article" date="2014" name="Proc. Natl. Acad. Sci. U.S.A.">
        <title>Extensive sampling of basidiomycete genomes demonstrates inadequacy of the white-rot/brown-rot paradigm for wood decay fungi.</title>
        <authorList>
            <person name="Riley R."/>
            <person name="Salamov A.A."/>
            <person name="Brown D.W."/>
            <person name="Nagy L.G."/>
            <person name="Floudas D."/>
            <person name="Held B.W."/>
            <person name="Levasseur A."/>
            <person name="Lombard V."/>
            <person name="Morin E."/>
            <person name="Otillar R."/>
            <person name="Lindquist E.A."/>
            <person name="Sun H."/>
            <person name="LaButti K.M."/>
            <person name="Schmutz J."/>
            <person name="Jabbour D."/>
            <person name="Luo H."/>
            <person name="Baker S.E."/>
            <person name="Pisabarro A.G."/>
            <person name="Walton J.D."/>
            <person name="Blanchette R.A."/>
            <person name="Henrissat B."/>
            <person name="Martin F."/>
            <person name="Cullen D."/>
            <person name="Hibbett D.S."/>
            <person name="Grigoriev I.V."/>
        </authorList>
    </citation>
    <scope>NUCLEOTIDE SEQUENCE [LARGE SCALE GENOMIC DNA]</scope>
    <source>
        <strain evidence="2">FD-172 SS1</strain>
    </source>
</reference>
<name>A0A067LZ58_BOTB1</name>
<dbReference type="Proteomes" id="UP000027195">
    <property type="component" value="Unassembled WGS sequence"/>
</dbReference>
<evidence type="ECO:0000313" key="2">
    <source>
        <dbReference type="Proteomes" id="UP000027195"/>
    </source>
</evidence>
<dbReference type="InParanoid" id="A0A067LZ58"/>
<organism evidence="1 2">
    <name type="scientific">Botryobasidium botryosum (strain FD-172 SS1)</name>
    <dbReference type="NCBI Taxonomy" id="930990"/>
    <lineage>
        <taxon>Eukaryota</taxon>
        <taxon>Fungi</taxon>
        <taxon>Dikarya</taxon>
        <taxon>Basidiomycota</taxon>
        <taxon>Agaricomycotina</taxon>
        <taxon>Agaricomycetes</taxon>
        <taxon>Cantharellales</taxon>
        <taxon>Botryobasidiaceae</taxon>
        <taxon>Botryobasidium</taxon>
    </lineage>
</organism>